<dbReference type="Proteomes" id="UP000824109">
    <property type="component" value="Unassembled WGS sequence"/>
</dbReference>
<evidence type="ECO:0000256" key="1">
    <source>
        <dbReference type="ARBA" id="ARBA00022553"/>
    </source>
</evidence>
<feature type="transmembrane region" description="Helical" evidence="4">
    <location>
        <begin position="36"/>
        <end position="55"/>
    </location>
</feature>
<dbReference type="Gene3D" id="3.30.565.10">
    <property type="entry name" value="Histidine kinase-like ATPase, C-terminal domain"/>
    <property type="match status" value="1"/>
</dbReference>
<evidence type="ECO:0000313" key="7">
    <source>
        <dbReference type="EMBL" id="HIU57551.1"/>
    </source>
</evidence>
<dbReference type="InterPro" id="IPR016120">
    <property type="entry name" value="Sig_transdc_His_kin_SpoOB"/>
</dbReference>
<feature type="transmembrane region" description="Helical" evidence="4">
    <location>
        <begin position="155"/>
        <end position="172"/>
    </location>
</feature>
<feature type="domain" description="SpoOB alpha-helical" evidence="6">
    <location>
        <begin position="227"/>
        <end position="276"/>
    </location>
</feature>
<evidence type="ECO:0000313" key="8">
    <source>
        <dbReference type="Proteomes" id="UP000824109"/>
    </source>
</evidence>
<dbReference type="InterPro" id="IPR032834">
    <property type="entry name" value="NatK-like_C"/>
</dbReference>
<organism evidence="7 8">
    <name type="scientific">Candidatus Ornithomonoglobus merdipullorum</name>
    <dbReference type="NCBI Taxonomy" id="2840895"/>
    <lineage>
        <taxon>Bacteria</taxon>
        <taxon>Bacillati</taxon>
        <taxon>Bacillota</taxon>
        <taxon>Clostridia</taxon>
        <taxon>Candidatus Ornithomonoglobus</taxon>
    </lineage>
</organism>
<evidence type="ECO:0000256" key="3">
    <source>
        <dbReference type="ARBA" id="ARBA00022777"/>
    </source>
</evidence>
<feature type="transmembrane region" description="Helical" evidence="4">
    <location>
        <begin position="61"/>
        <end position="79"/>
    </location>
</feature>
<dbReference type="SUPFAM" id="SSF55874">
    <property type="entry name" value="ATPase domain of HSP90 chaperone/DNA topoisomerase II/histidine kinase"/>
    <property type="match status" value="1"/>
</dbReference>
<dbReference type="EMBL" id="DVNB01000075">
    <property type="protein sequence ID" value="HIU57551.1"/>
    <property type="molecule type" value="Genomic_DNA"/>
</dbReference>
<accession>A0A9D1MC85</accession>
<reference evidence="7" key="1">
    <citation type="submission" date="2020-10" db="EMBL/GenBank/DDBJ databases">
        <authorList>
            <person name="Gilroy R."/>
        </authorList>
    </citation>
    <scope>NUCLEOTIDE SEQUENCE</scope>
    <source>
        <strain evidence="7">USAMLcec3-3695</strain>
    </source>
</reference>
<proteinExistence type="predicted"/>
<sequence>MDIEYTLSSVLVGISWAVSLVVLLKYVFDVKLSAPAVVFYIASISGLFTAMFMVFDDSMVEYRTGVITVYIFVLILLKLKKLQKSVMIFSVYVVILSAAETVDIMLVYNVFEYTPITCFIINTVSMQVFTAAACGIKKLLIRLVNAEKTDRETKTLTILAATSIFLATYVQLEFEYSLLKGEDMNPKTYGLFLAITAVTYLAAAIAAMGFIKSASEERKNRIITEQQRILEEMHDGTRVFRHNYKNTLIAIKGYCDTGDYDKLSERIDELYNEMDDIYSSGQFRNALNISDAGFRNLIMLKTLEARKRGIAAELRVEGERFDAFESMNMLNAVGALLDNAIESAAALKEKYIALELFTDSEKQRVIISNSIDEKPDMSRIMSKDYSTKNQSGLGLYYVSRVIARRKNMDIAFNCSDKLFYVCLETVEEDE</sequence>
<reference evidence="7" key="2">
    <citation type="journal article" date="2021" name="PeerJ">
        <title>Extensive microbial diversity within the chicken gut microbiome revealed by metagenomics and culture.</title>
        <authorList>
            <person name="Gilroy R."/>
            <person name="Ravi A."/>
            <person name="Getino M."/>
            <person name="Pursley I."/>
            <person name="Horton D.L."/>
            <person name="Alikhan N.F."/>
            <person name="Baker D."/>
            <person name="Gharbi K."/>
            <person name="Hall N."/>
            <person name="Watson M."/>
            <person name="Adriaenssens E.M."/>
            <person name="Foster-Nyarko E."/>
            <person name="Jarju S."/>
            <person name="Secka A."/>
            <person name="Antonio M."/>
            <person name="Oren A."/>
            <person name="Chaudhuri R.R."/>
            <person name="La Ragione R."/>
            <person name="Hildebrand F."/>
            <person name="Pallen M.J."/>
        </authorList>
    </citation>
    <scope>NUCLEOTIDE SEQUENCE</scope>
    <source>
        <strain evidence="7">USAMLcec3-3695</strain>
    </source>
</reference>
<dbReference type="SUPFAM" id="SSF55890">
    <property type="entry name" value="Sporulation response regulatory protein Spo0B"/>
    <property type="match status" value="1"/>
</dbReference>
<keyword evidence="3" id="KW-0418">Kinase</keyword>
<evidence type="ECO:0000259" key="6">
    <source>
        <dbReference type="Pfam" id="PF14689"/>
    </source>
</evidence>
<dbReference type="GO" id="GO:0000155">
    <property type="term" value="F:phosphorelay sensor kinase activity"/>
    <property type="evidence" value="ECO:0007669"/>
    <property type="project" value="InterPro"/>
</dbReference>
<keyword evidence="1" id="KW-0597">Phosphoprotein</keyword>
<dbReference type="PANTHER" id="PTHR40448">
    <property type="entry name" value="TWO-COMPONENT SENSOR HISTIDINE KINASE"/>
    <property type="match status" value="1"/>
</dbReference>
<dbReference type="InterPro" id="IPR039506">
    <property type="entry name" value="SPOB_a"/>
</dbReference>
<comment type="caution">
    <text evidence="7">The sequence shown here is derived from an EMBL/GenBank/DDBJ whole genome shotgun (WGS) entry which is preliminary data.</text>
</comment>
<evidence type="ECO:0000256" key="4">
    <source>
        <dbReference type="SAM" id="Phobius"/>
    </source>
</evidence>
<gene>
    <name evidence="7" type="ORF">IAA61_07030</name>
</gene>
<keyword evidence="4" id="KW-0472">Membrane</keyword>
<evidence type="ECO:0000256" key="2">
    <source>
        <dbReference type="ARBA" id="ARBA00022679"/>
    </source>
</evidence>
<dbReference type="AlphaFoldDB" id="A0A9D1MC85"/>
<protein>
    <submittedName>
        <fullName evidence="7">GHKL domain-containing protein</fullName>
    </submittedName>
</protein>
<feature type="domain" description="Sensor histidine kinase NatK-like C-terminal" evidence="5">
    <location>
        <begin position="327"/>
        <end position="421"/>
    </location>
</feature>
<dbReference type="InterPro" id="IPR036890">
    <property type="entry name" value="HATPase_C_sf"/>
</dbReference>
<keyword evidence="4" id="KW-0812">Transmembrane</keyword>
<dbReference type="PANTHER" id="PTHR40448:SF1">
    <property type="entry name" value="TWO-COMPONENT SENSOR HISTIDINE KINASE"/>
    <property type="match status" value="1"/>
</dbReference>
<evidence type="ECO:0000259" key="5">
    <source>
        <dbReference type="Pfam" id="PF14501"/>
    </source>
</evidence>
<dbReference type="GO" id="GO:0042802">
    <property type="term" value="F:identical protein binding"/>
    <property type="evidence" value="ECO:0007669"/>
    <property type="project" value="TreeGrafter"/>
</dbReference>
<feature type="transmembrane region" description="Helical" evidence="4">
    <location>
        <begin position="192"/>
        <end position="211"/>
    </location>
</feature>
<feature type="transmembrane region" description="Helical" evidence="4">
    <location>
        <begin position="6"/>
        <end position="24"/>
    </location>
</feature>
<feature type="transmembrane region" description="Helical" evidence="4">
    <location>
        <begin position="86"/>
        <end position="107"/>
    </location>
</feature>
<name>A0A9D1MC85_9FIRM</name>
<dbReference type="Pfam" id="PF14689">
    <property type="entry name" value="SPOB_a"/>
    <property type="match status" value="1"/>
</dbReference>
<feature type="transmembrane region" description="Helical" evidence="4">
    <location>
        <begin position="113"/>
        <end position="134"/>
    </location>
</feature>
<keyword evidence="4" id="KW-1133">Transmembrane helix</keyword>
<dbReference type="Pfam" id="PF14501">
    <property type="entry name" value="HATPase_c_5"/>
    <property type="match status" value="1"/>
</dbReference>
<dbReference type="Gene3D" id="1.10.287.130">
    <property type="match status" value="1"/>
</dbReference>
<keyword evidence="2" id="KW-0808">Transferase</keyword>